<keyword evidence="1" id="KW-1133">Transmembrane helix</keyword>
<keyword evidence="2" id="KW-0614">Plasmid</keyword>
<organism evidence="2 3">
    <name type="scientific">Paenibacillus larvae subsp. larvae DSM 25430</name>
    <dbReference type="NCBI Taxonomy" id="697284"/>
    <lineage>
        <taxon>Bacteria</taxon>
        <taxon>Bacillati</taxon>
        <taxon>Bacillota</taxon>
        <taxon>Bacilli</taxon>
        <taxon>Bacillales</taxon>
        <taxon>Paenibacillaceae</taxon>
        <taxon>Paenibacillus</taxon>
    </lineage>
</organism>
<dbReference type="HOGENOM" id="CLU_165934_0_0_9"/>
<geneLocation type="plasmid" evidence="2 3">
    <name>pPLA2_10</name>
</geneLocation>
<dbReference type="RefSeq" id="WP_024095551.1">
    <property type="nucleotide sequence ID" value="NC_023147.1"/>
</dbReference>
<name>V9WD92_9BACL</name>
<protein>
    <submittedName>
        <fullName evidence="2">Uncharacterized protein</fullName>
    </submittedName>
</protein>
<evidence type="ECO:0000313" key="2">
    <source>
        <dbReference type="EMBL" id="AHD07799.1"/>
    </source>
</evidence>
<keyword evidence="1" id="KW-0812">Transmembrane</keyword>
<dbReference type="EMBL" id="CP003356">
    <property type="protein sequence ID" value="AHD07799.1"/>
    <property type="molecule type" value="Genomic_DNA"/>
</dbReference>
<feature type="transmembrane region" description="Helical" evidence="1">
    <location>
        <begin position="91"/>
        <end position="108"/>
    </location>
</feature>
<gene>
    <name evidence="2" type="ORF">ERIC2_10p00150</name>
</gene>
<accession>V9WD92</accession>
<dbReference type="AlphaFoldDB" id="V9WD92"/>
<dbReference type="Proteomes" id="UP000029431">
    <property type="component" value="Plasmid pPLA2_10"/>
</dbReference>
<keyword evidence="1" id="KW-0472">Membrane</keyword>
<reference evidence="2 3" key="1">
    <citation type="journal article" date="2014" name="PLoS ONE">
        <title>How to Kill the Honey Bee Larva: Genomic Potential and Virulence Mechanisms of Paenibacillus larvae.</title>
        <authorList>
            <person name="Djukic M."/>
            <person name="Brzuszkiewicz E."/>
            <person name="Funfhaus A."/>
            <person name="Voss J."/>
            <person name="Gollnow K."/>
            <person name="Poppinga L."/>
            <person name="Liesegang H."/>
            <person name="Garcia-Gonzalez E."/>
            <person name="Genersch E."/>
            <person name="Daniel R."/>
        </authorList>
    </citation>
    <scope>NUCLEOTIDE SEQUENCE [LARGE SCALE GENOMIC DNA]</scope>
    <source>
        <strain evidence="2 3">DSM 25430</strain>
        <plasmid evidence="3">Plasmid pPLA2_10</plasmid>
    </source>
</reference>
<keyword evidence="3" id="KW-1185">Reference proteome</keyword>
<evidence type="ECO:0000313" key="3">
    <source>
        <dbReference type="Proteomes" id="UP000029431"/>
    </source>
</evidence>
<evidence type="ECO:0000256" key="1">
    <source>
        <dbReference type="SAM" id="Phobius"/>
    </source>
</evidence>
<dbReference type="KEGG" id="plv:ERIC2_10p00150"/>
<sequence>MSKSKDQAIVFHDDNTLEIIDVVEADAEGVETKNALYPTSEAEVYLNRTRGAMTYVYNADLPTKLEAEKLKSMRRSTVLKRAFDFKTDDKLDFMKVLPYLIIAMLIVFK</sequence>
<proteinExistence type="predicted"/>